<proteinExistence type="inferred from homology"/>
<sequence>TPAATTSTIDLIKPPLILLLLQYSALTYPGVASGHHSLHTDKTVLLELRKTIIFDPKSRLSNWIESMEVCNFTGVYYNKHHHRVVKIDLSTSELTARISPIISNLTRLRALHLYTNNFYGSIPPAFFLALSYNNLSGGLPGCLALLSQLSILLLDGKHLSVLEIGHHDQNTNLEPYFSALANCTSLQELELADIGLGGRLASTISKLSPNLKYLLLQENRIFGSILVELTHLPQLTLLNLTSNFLNGTIPREINRNCPSSINCIDLSKLDLSHNRLTGTIPPEIPGWHDISIFLNLSHNHLEGPLPIKLSKLENVQEIDFSSNNFTGSITFVTVLDYIHTWTSILCNTFLPDFHQPHYLDHKQTISEQSEATEGFDEQRIISECCYRRVYKGVLQDGSHIAVK</sequence>
<evidence type="ECO:0000256" key="3">
    <source>
        <dbReference type="ARBA" id="ARBA00022475"/>
    </source>
</evidence>
<reference evidence="13" key="2">
    <citation type="journal article" date="2023" name="Plants (Basel)">
        <title>Annotation of the Turnera subulata (Passifloraceae) Draft Genome Reveals the S-Locus Evolved after the Divergence of Turneroideae from Passifloroideae in a Stepwise Manner.</title>
        <authorList>
            <person name="Henning P.M."/>
            <person name="Roalson E.H."/>
            <person name="Mir W."/>
            <person name="McCubbin A.G."/>
            <person name="Shore J.S."/>
        </authorList>
    </citation>
    <scope>NUCLEOTIDE SEQUENCE</scope>
    <source>
        <strain evidence="13">F60SS</strain>
    </source>
</reference>
<keyword evidence="5" id="KW-0812">Transmembrane</keyword>
<dbReference type="InterPro" id="IPR013210">
    <property type="entry name" value="LRR_N_plant-typ"/>
</dbReference>
<keyword evidence="4" id="KW-0433">Leucine-rich repeat</keyword>
<evidence type="ECO:0000256" key="11">
    <source>
        <dbReference type="ARBA" id="ARBA00023180"/>
    </source>
</evidence>
<protein>
    <recommendedName>
        <fullName evidence="12">Leucine-rich repeat-containing N-terminal plant-type domain-containing protein</fullName>
    </recommendedName>
</protein>
<feature type="domain" description="Leucine-rich repeat-containing N-terminal plant-type" evidence="12">
    <location>
        <begin position="39"/>
        <end position="75"/>
    </location>
</feature>
<dbReference type="InterPro" id="IPR032675">
    <property type="entry name" value="LRR_dom_sf"/>
</dbReference>
<evidence type="ECO:0000256" key="10">
    <source>
        <dbReference type="ARBA" id="ARBA00023170"/>
    </source>
</evidence>
<name>A0A9Q0FNY1_9ROSI</name>
<evidence type="ECO:0000256" key="5">
    <source>
        <dbReference type="ARBA" id="ARBA00022692"/>
    </source>
</evidence>
<feature type="non-terminal residue" evidence="13">
    <location>
        <position position="1"/>
    </location>
</feature>
<dbReference type="Proteomes" id="UP001141552">
    <property type="component" value="Unassembled WGS sequence"/>
</dbReference>
<keyword evidence="3" id="KW-1003">Cell membrane</keyword>
<evidence type="ECO:0000256" key="6">
    <source>
        <dbReference type="ARBA" id="ARBA00022729"/>
    </source>
</evidence>
<evidence type="ECO:0000256" key="2">
    <source>
        <dbReference type="ARBA" id="ARBA00009592"/>
    </source>
</evidence>
<reference evidence="13" key="1">
    <citation type="submission" date="2022-02" db="EMBL/GenBank/DDBJ databases">
        <authorList>
            <person name="Henning P.M."/>
            <person name="McCubbin A.G."/>
            <person name="Shore J.S."/>
        </authorList>
    </citation>
    <scope>NUCLEOTIDE SEQUENCE</scope>
    <source>
        <strain evidence="13">F60SS</strain>
        <tissue evidence="13">Leaves</tissue>
    </source>
</reference>
<keyword evidence="7" id="KW-0677">Repeat</keyword>
<comment type="subcellular location">
    <subcellularLocation>
        <location evidence="1">Cell membrane</location>
        <topology evidence="1">Single-pass type I membrane protein</topology>
    </subcellularLocation>
</comment>
<keyword evidence="8" id="KW-1133">Transmembrane helix</keyword>
<comment type="similarity">
    <text evidence="2">Belongs to the RLP family.</text>
</comment>
<dbReference type="Pfam" id="PF00560">
    <property type="entry name" value="LRR_1"/>
    <property type="match status" value="2"/>
</dbReference>
<keyword evidence="10" id="KW-0675">Receptor</keyword>
<evidence type="ECO:0000256" key="9">
    <source>
        <dbReference type="ARBA" id="ARBA00023136"/>
    </source>
</evidence>
<dbReference type="InterPro" id="IPR001611">
    <property type="entry name" value="Leu-rich_rpt"/>
</dbReference>
<organism evidence="13 14">
    <name type="scientific">Turnera subulata</name>
    <dbReference type="NCBI Taxonomy" id="218843"/>
    <lineage>
        <taxon>Eukaryota</taxon>
        <taxon>Viridiplantae</taxon>
        <taxon>Streptophyta</taxon>
        <taxon>Embryophyta</taxon>
        <taxon>Tracheophyta</taxon>
        <taxon>Spermatophyta</taxon>
        <taxon>Magnoliopsida</taxon>
        <taxon>eudicotyledons</taxon>
        <taxon>Gunneridae</taxon>
        <taxon>Pentapetalae</taxon>
        <taxon>rosids</taxon>
        <taxon>fabids</taxon>
        <taxon>Malpighiales</taxon>
        <taxon>Passifloraceae</taxon>
        <taxon>Turnera</taxon>
    </lineage>
</organism>
<feature type="non-terminal residue" evidence="13">
    <location>
        <position position="403"/>
    </location>
</feature>
<dbReference type="OrthoDB" id="1939111at2759"/>
<comment type="caution">
    <text evidence="13">The sequence shown here is derived from an EMBL/GenBank/DDBJ whole genome shotgun (WGS) entry which is preliminary data.</text>
</comment>
<dbReference type="AlphaFoldDB" id="A0A9Q0FNY1"/>
<evidence type="ECO:0000313" key="13">
    <source>
        <dbReference type="EMBL" id="KAJ4834908.1"/>
    </source>
</evidence>
<dbReference type="PANTHER" id="PTHR48052">
    <property type="entry name" value="UNNAMED PRODUCT"/>
    <property type="match status" value="1"/>
</dbReference>
<gene>
    <name evidence="13" type="ORF">Tsubulata_038633</name>
</gene>
<keyword evidence="11" id="KW-0325">Glycoprotein</keyword>
<evidence type="ECO:0000256" key="8">
    <source>
        <dbReference type="ARBA" id="ARBA00022989"/>
    </source>
</evidence>
<dbReference type="SUPFAM" id="SSF52058">
    <property type="entry name" value="L domain-like"/>
    <property type="match status" value="1"/>
</dbReference>
<keyword evidence="14" id="KW-1185">Reference proteome</keyword>
<evidence type="ECO:0000259" key="12">
    <source>
        <dbReference type="Pfam" id="PF08263"/>
    </source>
</evidence>
<evidence type="ECO:0000256" key="1">
    <source>
        <dbReference type="ARBA" id="ARBA00004251"/>
    </source>
</evidence>
<dbReference type="Pfam" id="PF08263">
    <property type="entry name" value="LRRNT_2"/>
    <property type="match status" value="1"/>
</dbReference>
<dbReference type="GO" id="GO:0005886">
    <property type="term" value="C:plasma membrane"/>
    <property type="evidence" value="ECO:0007669"/>
    <property type="project" value="UniProtKB-SubCell"/>
</dbReference>
<dbReference type="Gene3D" id="3.30.200.20">
    <property type="entry name" value="Phosphorylase Kinase, domain 1"/>
    <property type="match status" value="1"/>
</dbReference>
<evidence type="ECO:0000256" key="7">
    <source>
        <dbReference type="ARBA" id="ARBA00022737"/>
    </source>
</evidence>
<evidence type="ECO:0000313" key="14">
    <source>
        <dbReference type="Proteomes" id="UP001141552"/>
    </source>
</evidence>
<dbReference type="Gene3D" id="3.80.10.10">
    <property type="entry name" value="Ribonuclease Inhibitor"/>
    <property type="match status" value="3"/>
</dbReference>
<evidence type="ECO:0000256" key="4">
    <source>
        <dbReference type="ARBA" id="ARBA00022614"/>
    </source>
</evidence>
<accession>A0A9Q0FNY1</accession>
<dbReference type="EMBL" id="JAKUCV010004585">
    <property type="protein sequence ID" value="KAJ4834908.1"/>
    <property type="molecule type" value="Genomic_DNA"/>
</dbReference>
<keyword evidence="9" id="KW-0472">Membrane</keyword>
<dbReference type="PANTHER" id="PTHR48052:SF8">
    <property type="entry name" value="LRR RECEPTOR-LIKE SERINE_THREONINE-PROTEIN KINASE FLS2"/>
    <property type="match status" value="1"/>
</dbReference>
<keyword evidence="6" id="KW-0732">Signal</keyword>